<protein>
    <recommendedName>
        <fullName evidence="2">Helix-turn-helix type 11 domain-containing protein</fullName>
    </recommendedName>
</protein>
<evidence type="ECO:0000313" key="1">
    <source>
        <dbReference type="EMBL" id="HGG99797.1"/>
    </source>
</evidence>
<dbReference type="EMBL" id="DTHO01000055">
    <property type="protein sequence ID" value="HGG99797.1"/>
    <property type="molecule type" value="Genomic_DNA"/>
</dbReference>
<organism evidence="1">
    <name type="scientific">Thermodesulfovibrio aggregans</name>
    <dbReference type="NCBI Taxonomy" id="86166"/>
    <lineage>
        <taxon>Bacteria</taxon>
        <taxon>Pseudomonadati</taxon>
        <taxon>Nitrospirota</taxon>
        <taxon>Thermodesulfovibrionia</taxon>
        <taxon>Thermodesulfovibrionales</taxon>
        <taxon>Thermodesulfovibrionaceae</taxon>
        <taxon>Thermodesulfovibrio</taxon>
    </lineage>
</organism>
<accession>A0A7C4AJW7</accession>
<sequence>MDKNLVFKALLILQKHHGRQNAISMKDLYEQVFERECKDKITSTRGIRKILTELREIGFPICSAMIGRNRGYYIAETAEEIREFCKTMENRAMKTLMLISRIKKLPLPEYLGQLSLEGQKFKQ</sequence>
<proteinExistence type="predicted"/>
<evidence type="ECO:0008006" key="2">
    <source>
        <dbReference type="Google" id="ProtNLM"/>
    </source>
</evidence>
<name>A0A7C4AJW7_9BACT</name>
<dbReference type="AlphaFoldDB" id="A0A7C4AJW7"/>
<gene>
    <name evidence="1" type="ORF">ENV75_05050</name>
</gene>
<reference evidence="1" key="1">
    <citation type="journal article" date="2020" name="mSystems">
        <title>Genome- and Community-Level Interaction Insights into Carbon Utilization and Element Cycling Functions of Hydrothermarchaeota in Hydrothermal Sediment.</title>
        <authorList>
            <person name="Zhou Z."/>
            <person name="Liu Y."/>
            <person name="Xu W."/>
            <person name="Pan J."/>
            <person name="Luo Z.H."/>
            <person name="Li M."/>
        </authorList>
    </citation>
    <scope>NUCLEOTIDE SEQUENCE [LARGE SCALE GENOMIC DNA]</scope>
    <source>
        <strain evidence="1">SpSt-788</strain>
    </source>
</reference>
<comment type="caution">
    <text evidence="1">The sequence shown here is derived from an EMBL/GenBank/DDBJ whole genome shotgun (WGS) entry which is preliminary data.</text>
</comment>